<dbReference type="SUPFAM" id="SSF56281">
    <property type="entry name" value="Metallo-hydrolase/oxidoreductase"/>
    <property type="match status" value="1"/>
</dbReference>
<name>A0A7W5A4C5_9ACTN</name>
<dbReference type="RefSeq" id="WP_221208743.1">
    <property type="nucleotide sequence ID" value="NZ_BMQT01000002.1"/>
</dbReference>
<dbReference type="PANTHER" id="PTHR46018">
    <property type="entry name" value="ZINC PHOSPHODIESTERASE ELAC PROTEIN 1"/>
    <property type="match status" value="1"/>
</dbReference>
<dbReference type="InterPro" id="IPR044094">
    <property type="entry name" value="AtsA-like_MBL-fold"/>
</dbReference>
<dbReference type="CDD" id="cd07719">
    <property type="entry name" value="arylsulfatase_AtsA-like_MBL-fold"/>
    <property type="match status" value="1"/>
</dbReference>
<protein>
    <submittedName>
        <fullName evidence="4">Ribonuclease BN (tRNA processing enzyme)</fullName>
    </submittedName>
</protein>
<keyword evidence="2" id="KW-0378">Hydrolase</keyword>
<accession>A0A7W5A4C5</accession>
<dbReference type="Proteomes" id="UP000577707">
    <property type="component" value="Unassembled WGS sequence"/>
</dbReference>
<sequence>MLDGGRHGSSTAIAFEDKVYVVDLGVGAFGRLQQSGLGPETGLGSALSSVRGIFFTHLHSDHTVDWPTTYAIGSMNIVGRSDGPIQVFGPAARDTLTRVFPPTRPAPAVVNPADPMPGISSMTDHLRNAFAQDFNDRLRDSNFPDPDTLFEIHDIDHSAVWTIDPEGVPPRLEAPIQVWQDGEVTVTATLVDHHPTAPAYGYRFDTPDGSVVVSGDTCVSQNLIDLARGADVLVHEVIDPAFIERLTASLPPETADPVRKHLLESHTTIEQIGRDVAEPAGVRTLALSHLVPGDNPPSRWRRAQQGFSGSLVIGEDLKVIPVGRARRTS</sequence>
<evidence type="ECO:0000259" key="3">
    <source>
        <dbReference type="Pfam" id="PF00753"/>
    </source>
</evidence>
<evidence type="ECO:0000313" key="4">
    <source>
        <dbReference type="EMBL" id="MBB3089250.1"/>
    </source>
</evidence>
<gene>
    <name evidence="4" type="ORF">FHS12_002196</name>
</gene>
<feature type="domain" description="Metallo-beta-lactamase" evidence="3">
    <location>
        <begin position="4"/>
        <end position="228"/>
    </location>
</feature>
<keyword evidence="5" id="KW-1185">Reference proteome</keyword>
<dbReference type="InterPro" id="IPR001279">
    <property type="entry name" value="Metallo-B-lactamas"/>
</dbReference>
<evidence type="ECO:0000256" key="2">
    <source>
        <dbReference type="ARBA" id="ARBA00022801"/>
    </source>
</evidence>
<reference evidence="4 5" key="1">
    <citation type="submission" date="2020-08" db="EMBL/GenBank/DDBJ databases">
        <title>Genomic Encyclopedia of Type Strains, Phase III (KMG-III): the genomes of soil and plant-associated and newly described type strains.</title>
        <authorList>
            <person name="Whitman W."/>
        </authorList>
    </citation>
    <scope>NUCLEOTIDE SEQUENCE [LARGE SCALE GENOMIC DNA]</scope>
    <source>
        <strain evidence="4 5">CECT 3302</strain>
    </source>
</reference>
<dbReference type="Gene3D" id="3.60.15.10">
    <property type="entry name" value="Ribonuclease Z/Hydroxyacylglutathione hydrolase-like"/>
    <property type="match status" value="1"/>
</dbReference>
<comment type="caution">
    <text evidence="4">The sequence shown here is derived from an EMBL/GenBank/DDBJ whole genome shotgun (WGS) entry which is preliminary data.</text>
</comment>
<evidence type="ECO:0000313" key="5">
    <source>
        <dbReference type="Proteomes" id="UP000577707"/>
    </source>
</evidence>
<dbReference type="EMBL" id="JACHXG010000004">
    <property type="protein sequence ID" value="MBB3089250.1"/>
    <property type="molecule type" value="Genomic_DNA"/>
</dbReference>
<dbReference type="PANTHER" id="PTHR46018:SF2">
    <property type="entry name" value="ZINC PHOSPHODIESTERASE ELAC PROTEIN 1"/>
    <property type="match status" value="1"/>
</dbReference>
<evidence type="ECO:0000256" key="1">
    <source>
        <dbReference type="ARBA" id="ARBA00022759"/>
    </source>
</evidence>
<dbReference type="GO" id="GO:0042781">
    <property type="term" value="F:3'-tRNA processing endoribonuclease activity"/>
    <property type="evidence" value="ECO:0007669"/>
    <property type="project" value="TreeGrafter"/>
</dbReference>
<organism evidence="4 5">
    <name type="scientific">Nocardioides albus</name>
    <dbReference type="NCBI Taxonomy" id="1841"/>
    <lineage>
        <taxon>Bacteria</taxon>
        <taxon>Bacillati</taxon>
        <taxon>Actinomycetota</taxon>
        <taxon>Actinomycetes</taxon>
        <taxon>Propionibacteriales</taxon>
        <taxon>Nocardioidaceae</taxon>
        <taxon>Nocardioides</taxon>
    </lineage>
</organism>
<dbReference type="AlphaFoldDB" id="A0A7W5A4C5"/>
<proteinExistence type="predicted"/>
<dbReference type="Pfam" id="PF00753">
    <property type="entry name" value="Lactamase_B"/>
    <property type="match status" value="1"/>
</dbReference>
<keyword evidence="1" id="KW-0540">Nuclease</keyword>
<dbReference type="InterPro" id="IPR036866">
    <property type="entry name" value="RibonucZ/Hydroxyglut_hydro"/>
</dbReference>
<keyword evidence="1" id="KW-0255">Endonuclease</keyword>